<dbReference type="RefSeq" id="WP_083038118.1">
    <property type="nucleotide sequence ID" value="NZ_CP020557.1"/>
</dbReference>
<gene>
    <name evidence="1" type="ORF">B7C51_00770</name>
</gene>
<proteinExistence type="predicted"/>
<dbReference type="AlphaFoldDB" id="A0A1V0UNG5"/>
<evidence type="ECO:0000313" key="1">
    <source>
        <dbReference type="EMBL" id="ARF66646.1"/>
    </source>
</evidence>
<organism evidence="1 2">
    <name type="scientific">Paenibacillus larvae subsp. pulvifaciens</name>
    <dbReference type="NCBI Taxonomy" id="1477"/>
    <lineage>
        <taxon>Bacteria</taxon>
        <taxon>Bacillati</taxon>
        <taxon>Bacillota</taxon>
        <taxon>Bacilli</taxon>
        <taxon>Bacillales</taxon>
        <taxon>Paenibacillaceae</taxon>
        <taxon>Paenibacillus</taxon>
    </lineage>
</organism>
<sequence>MKQRPQQLMSQFASHRHLTFYLDLRENKRQFNSNAELIGYQNYEQLPALLEQIDVCLIPFKRKPVVSTNLPEVRKLQPYVRLADTPESFINEVRKAYSIRGKQVKKRSQYVPRHFPGFSSSCGPVPKIPTYSASSFSLGIYPRIFPSLAANLRESISVSSKRRTRCPEHSLKPI</sequence>
<evidence type="ECO:0000313" key="2">
    <source>
        <dbReference type="Proteomes" id="UP000192727"/>
    </source>
</evidence>
<name>A0A1V0UNG5_9BACL</name>
<dbReference type="Proteomes" id="UP000192727">
    <property type="component" value="Chromosome"/>
</dbReference>
<dbReference type="EMBL" id="CP020557">
    <property type="protein sequence ID" value="ARF66646.1"/>
    <property type="molecule type" value="Genomic_DNA"/>
</dbReference>
<protein>
    <submittedName>
        <fullName evidence="1">Uncharacterized protein</fullName>
    </submittedName>
</protein>
<accession>A0A1V0UNG5</accession>
<reference evidence="1 2" key="1">
    <citation type="submission" date="2017-03" db="EMBL/GenBank/DDBJ databases">
        <title>Paenibacillus larvae genome sequencing.</title>
        <authorList>
            <person name="Dingman D.W."/>
        </authorList>
    </citation>
    <scope>NUCLEOTIDE SEQUENCE [LARGE SCALE GENOMIC DNA]</scope>
    <source>
        <strain evidence="1 2">SAG 10367</strain>
    </source>
</reference>